<keyword evidence="1" id="KW-0812">Transmembrane</keyword>
<evidence type="ECO:0000313" key="3">
    <source>
        <dbReference type="Proteomes" id="UP000065807"/>
    </source>
</evidence>
<name>A0A0K2SHY5_LIMPI</name>
<accession>A0A0K2SHY5</accession>
<gene>
    <name evidence="2" type="ORF">LIP_0874</name>
</gene>
<keyword evidence="1" id="KW-1133">Transmembrane helix</keyword>
<feature type="transmembrane region" description="Helical" evidence="1">
    <location>
        <begin position="43"/>
        <end position="62"/>
    </location>
</feature>
<keyword evidence="1" id="KW-0472">Membrane</keyword>
<dbReference type="KEGG" id="lpil:LIP_0874"/>
<dbReference type="Proteomes" id="UP000065807">
    <property type="component" value="Chromosome"/>
</dbReference>
<feature type="transmembrane region" description="Helical" evidence="1">
    <location>
        <begin position="82"/>
        <end position="104"/>
    </location>
</feature>
<protein>
    <submittedName>
        <fullName evidence="2">Membrane protein</fullName>
    </submittedName>
</protein>
<evidence type="ECO:0000313" key="2">
    <source>
        <dbReference type="EMBL" id="BAS26731.1"/>
    </source>
</evidence>
<dbReference type="EMBL" id="AP014924">
    <property type="protein sequence ID" value="BAS26731.1"/>
    <property type="molecule type" value="Genomic_DNA"/>
</dbReference>
<feature type="transmembrane region" description="Helical" evidence="1">
    <location>
        <begin position="111"/>
        <end position="132"/>
    </location>
</feature>
<proteinExistence type="predicted"/>
<feature type="transmembrane region" description="Helical" evidence="1">
    <location>
        <begin position="12"/>
        <end position="31"/>
    </location>
</feature>
<sequence>MAVGSKGSPWALRFTTLTVVLIPVAVGINYVGKLFAAALKLPLWLDSIGTVLAGMLAGPWVGAISGAVNNAIFGITADPISFWYLITSIAIGLVVGYLAFTGWISSFGRAVVLGLIVGAVAAVVSTPINVILWEGQTGNVWGDALYTALVGSGWPIWLASFLDEVVVDIPDKLATVIVSFLIFKALPERLVGLFGGARGEVASL</sequence>
<dbReference type="Gene3D" id="1.10.1760.20">
    <property type="match status" value="1"/>
</dbReference>
<dbReference type="STRING" id="1555112.LIP_0874"/>
<dbReference type="PATRIC" id="fig|1555112.3.peg.910"/>
<dbReference type="AlphaFoldDB" id="A0A0K2SHY5"/>
<dbReference type="OrthoDB" id="9766854at2"/>
<keyword evidence="3" id="KW-1185">Reference proteome</keyword>
<evidence type="ECO:0000256" key="1">
    <source>
        <dbReference type="SAM" id="Phobius"/>
    </source>
</evidence>
<reference evidence="3" key="1">
    <citation type="submission" date="2015-07" db="EMBL/GenBank/DDBJ databases">
        <title>Complete genome sequence and phylogenetic analysis of Limnochorda pilosa.</title>
        <authorList>
            <person name="Watanabe M."/>
            <person name="Kojima H."/>
            <person name="Fukui M."/>
        </authorList>
    </citation>
    <scope>NUCLEOTIDE SEQUENCE [LARGE SCALE GENOMIC DNA]</scope>
    <source>
        <strain evidence="3">HC45</strain>
    </source>
</reference>
<reference evidence="3" key="2">
    <citation type="journal article" date="2016" name="Int. J. Syst. Evol. Microbiol.">
        <title>Complete genome sequence and cell structure of Limnochorda pilosa, a Gram-negative spore-former within the phylum Firmicutes.</title>
        <authorList>
            <person name="Watanabe M."/>
            <person name="Kojima H."/>
            <person name="Fukui M."/>
        </authorList>
    </citation>
    <scope>NUCLEOTIDE SEQUENCE [LARGE SCALE GENOMIC DNA]</scope>
    <source>
        <strain evidence="3">HC45</strain>
    </source>
</reference>
<organism evidence="2 3">
    <name type="scientific">Limnochorda pilosa</name>
    <dbReference type="NCBI Taxonomy" id="1555112"/>
    <lineage>
        <taxon>Bacteria</taxon>
        <taxon>Bacillati</taxon>
        <taxon>Bacillota</taxon>
        <taxon>Limnochordia</taxon>
        <taxon>Limnochordales</taxon>
        <taxon>Limnochordaceae</taxon>
        <taxon>Limnochorda</taxon>
    </lineage>
</organism>